<dbReference type="AlphaFoldDB" id="A0A315XVU0"/>
<protein>
    <submittedName>
        <fullName evidence="2">Uncharacterized protein</fullName>
    </submittedName>
</protein>
<proteinExistence type="predicted"/>
<dbReference type="RefSeq" id="WP_146198200.1">
    <property type="nucleotide sequence ID" value="NZ_QGDI01000014.1"/>
</dbReference>
<evidence type="ECO:0000313" key="2">
    <source>
        <dbReference type="EMBL" id="PWJ10359.1"/>
    </source>
</evidence>
<keyword evidence="1" id="KW-0472">Membrane</keyword>
<organism evidence="2 3">
    <name type="scientific">Ruminococcus flavefaciens</name>
    <dbReference type="NCBI Taxonomy" id="1265"/>
    <lineage>
        <taxon>Bacteria</taxon>
        <taxon>Bacillati</taxon>
        <taxon>Bacillota</taxon>
        <taxon>Clostridia</taxon>
        <taxon>Eubacteriales</taxon>
        <taxon>Oscillospiraceae</taxon>
        <taxon>Ruminococcus</taxon>
    </lineage>
</organism>
<dbReference type="Proteomes" id="UP000245720">
    <property type="component" value="Unassembled WGS sequence"/>
</dbReference>
<dbReference type="EMBL" id="QGDI01000014">
    <property type="protein sequence ID" value="PWJ10359.1"/>
    <property type="molecule type" value="Genomic_DNA"/>
</dbReference>
<accession>A0A315XVU0</accession>
<comment type="caution">
    <text evidence="2">The sequence shown here is derived from an EMBL/GenBank/DDBJ whole genome shotgun (WGS) entry which is preliminary data.</text>
</comment>
<evidence type="ECO:0000313" key="3">
    <source>
        <dbReference type="Proteomes" id="UP000245720"/>
    </source>
</evidence>
<keyword evidence="1" id="KW-0812">Transmembrane</keyword>
<gene>
    <name evidence="2" type="ORF">IE37_02997</name>
</gene>
<feature type="transmembrane region" description="Helical" evidence="1">
    <location>
        <begin position="40"/>
        <end position="59"/>
    </location>
</feature>
<evidence type="ECO:0000256" key="1">
    <source>
        <dbReference type="SAM" id="Phobius"/>
    </source>
</evidence>
<keyword evidence="1" id="KW-1133">Transmembrane helix</keyword>
<dbReference type="OrthoDB" id="1823468at2"/>
<reference evidence="2 3" key="1">
    <citation type="submission" date="2018-05" db="EMBL/GenBank/DDBJ databases">
        <title>The Hungate 1000. A catalogue of reference genomes from the rumen microbiome.</title>
        <authorList>
            <person name="Kelly W."/>
        </authorList>
    </citation>
    <scope>NUCLEOTIDE SEQUENCE [LARGE SCALE GENOMIC DNA]</scope>
    <source>
        <strain evidence="2 3">SAb67</strain>
    </source>
</reference>
<sequence>MKTLRIKYIPPMITGITVVLSFGLWLLPMCLSYNEKMADYALVGSLAGMAVGLLLLVAVGSTKTLVKLGDDGVIRCIWLFYSWEIDLAKTESFSCCVQPHRARGGTVYSLDLVFISKKDGYEDESSLKVNVGAPELRKLLKGEADDIDIMKIYKYAEALYPDKAKGLDVGEESIF</sequence>
<feature type="transmembrane region" description="Helical" evidence="1">
    <location>
        <begin position="12"/>
        <end position="34"/>
    </location>
</feature>
<name>A0A315XVU0_RUMFL</name>